<keyword evidence="6" id="KW-1185">Reference proteome</keyword>
<keyword evidence="1" id="KW-0805">Transcription regulation</keyword>
<dbReference type="GO" id="GO:0003700">
    <property type="term" value="F:DNA-binding transcription factor activity"/>
    <property type="evidence" value="ECO:0007669"/>
    <property type="project" value="InterPro"/>
</dbReference>
<dbReference type="Pfam" id="PF12833">
    <property type="entry name" value="HTH_18"/>
    <property type="match status" value="1"/>
</dbReference>
<sequence length="325" mass="34075">MSGGALRVHQATVGELERAASTVLAPLAVTAPRASAGAGVGSGVGTGVEAGAFRADIDAAAVGRAAVARIRGSGHLVQRSARAISSTDPELLKITLHRSAEPAAADQGGTQSRAHSGDFVVFDMTRPYRLAVADGCDVMAVGISRTELGRHADTVAARAARRLPADTGAQAVLAAFLQGLGRHLDELAGPAQAHAGDALVSLLLAAFTETEPGRMDTATELVDRIRVYVLANLSDPSLCVDSVAVAHGISARQLHRLFHRTGAPFAAWLRGERLARVRRDLLDPAQDGRTTAAVAARWGLHDPRHLSRALKSQYGTTARDLRRER</sequence>
<dbReference type="InterPro" id="IPR018060">
    <property type="entry name" value="HTH_AraC"/>
</dbReference>
<dbReference type="Pfam" id="PF14525">
    <property type="entry name" value="AraC_binding_2"/>
    <property type="match status" value="1"/>
</dbReference>
<protein>
    <submittedName>
        <fullName evidence="5">Helix-turn-helix domain-containing protein</fullName>
    </submittedName>
</protein>
<evidence type="ECO:0000313" key="6">
    <source>
        <dbReference type="Proteomes" id="UP000595636"/>
    </source>
</evidence>
<dbReference type="PANTHER" id="PTHR46796:SF6">
    <property type="entry name" value="ARAC SUBFAMILY"/>
    <property type="match status" value="1"/>
</dbReference>
<dbReference type="InterPro" id="IPR035418">
    <property type="entry name" value="AraC-bd_2"/>
</dbReference>
<dbReference type="EMBL" id="CP066831">
    <property type="protein sequence ID" value="QQM40052.1"/>
    <property type="molecule type" value="Genomic_DNA"/>
</dbReference>
<organism evidence="5 6">
    <name type="scientific">Streptomyces liliifuscus</name>
    <dbReference type="NCBI Taxonomy" id="2797636"/>
    <lineage>
        <taxon>Bacteria</taxon>
        <taxon>Bacillati</taxon>
        <taxon>Actinomycetota</taxon>
        <taxon>Actinomycetes</taxon>
        <taxon>Kitasatosporales</taxon>
        <taxon>Streptomycetaceae</taxon>
        <taxon>Streptomyces</taxon>
    </lineage>
</organism>
<feature type="domain" description="HTH araC/xylS-type" evidence="4">
    <location>
        <begin position="223"/>
        <end position="324"/>
    </location>
</feature>
<keyword evidence="2" id="KW-0238">DNA-binding</keyword>
<gene>
    <name evidence="5" type="ORF">JEQ17_11605</name>
</gene>
<name>A0A7T7KVB6_9ACTN</name>
<accession>A0A7T7KVB6</accession>
<dbReference type="SMART" id="SM00342">
    <property type="entry name" value="HTH_ARAC"/>
    <property type="match status" value="1"/>
</dbReference>
<dbReference type="RefSeq" id="WP_200395180.1">
    <property type="nucleotide sequence ID" value="NZ_CP066831.1"/>
</dbReference>
<dbReference type="AlphaFoldDB" id="A0A7T7KVB6"/>
<evidence type="ECO:0000256" key="1">
    <source>
        <dbReference type="ARBA" id="ARBA00023015"/>
    </source>
</evidence>
<dbReference type="PANTHER" id="PTHR46796">
    <property type="entry name" value="HTH-TYPE TRANSCRIPTIONAL ACTIVATOR RHAS-RELATED"/>
    <property type="match status" value="1"/>
</dbReference>
<evidence type="ECO:0000256" key="2">
    <source>
        <dbReference type="ARBA" id="ARBA00023125"/>
    </source>
</evidence>
<evidence type="ECO:0000313" key="5">
    <source>
        <dbReference type="EMBL" id="QQM40052.1"/>
    </source>
</evidence>
<dbReference type="KEGG" id="slf:JEQ17_11605"/>
<dbReference type="Proteomes" id="UP000595636">
    <property type="component" value="Chromosome"/>
</dbReference>
<keyword evidence="3" id="KW-0804">Transcription</keyword>
<proteinExistence type="predicted"/>
<reference evidence="5 6" key="1">
    <citation type="submission" date="2020-12" db="EMBL/GenBank/DDBJ databases">
        <title>A novel species.</title>
        <authorList>
            <person name="Li K."/>
        </authorList>
    </citation>
    <scope>NUCLEOTIDE SEQUENCE [LARGE SCALE GENOMIC DNA]</scope>
    <source>
        <strain evidence="5 6">ZYC-3</strain>
    </source>
</reference>
<evidence type="ECO:0000256" key="3">
    <source>
        <dbReference type="ARBA" id="ARBA00023163"/>
    </source>
</evidence>
<dbReference type="Gene3D" id="1.10.10.60">
    <property type="entry name" value="Homeodomain-like"/>
    <property type="match status" value="1"/>
</dbReference>
<evidence type="ECO:0000259" key="4">
    <source>
        <dbReference type="PROSITE" id="PS01124"/>
    </source>
</evidence>
<dbReference type="GO" id="GO:0043565">
    <property type="term" value="F:sequence-specific DNA binding"/>
    <property type="evidence" value="ECO:0007669"/>
    <property type="project" value="InterPro"/>
</dbReference>
<dbReference type="PROSITE" id="PS01124">
    <property type="entry name" value="HTH_ARAC_FAMILY_2"/>
    <property type="match status" value="1"/>
</dbReference>
<dbReference type="InterPro" id="IPR050204">
    <property type="entry name" value="AraC_XylS_family_regulators"/>
</dbReference>